<dbReference type="AlphaFoldDB" id="A0A2Z2PGP7"/>
<name>A0A2Z2PGP7_9HYPH</name>
<accession>A0A2Z2PGP7</accession>
<sequence>MAKRGDKDYLFDPLRCPEFCATASVKFLEEPMPGTMPHETTWLIRPGMTLKRPSSFSRGWFQLEEKVVTVAKLQAPS</sequence>
<protein>
    <submittedName>
        <fullName evidence="1">Uncharacterized protein</fullName>
    </submittedName>
</protein>
<dbReference type="EMBL" id="KY000032">
    <property type="protein sequence ID" value="ASK42038.1"/>
    <property type="molecule type" value="Genomic_DNA"/>
</dbReference>
<organism evidence="1">
    <name type="scientific">Agrobacterium fabrum</name>
    <dbReference type="NCBI Taxonomy" id="1176649"/>
    <lineage>
        <taxon>Bacteria</taxon>
        <taxon>Pseudomonadati</taxon>
        <taxon>Pseudomonadota</taxon>
        <taxon>Alphaproteobacteria</taxon>
        <taxon>Hyphomicrobiales</taxon>
        <taxon>Rhizobiaceae</taxon>
        <taxon>Rhizobium/Agrobacterium group</taxon>
        <taxon>Agrobacterium</taxon>
        <taxon>Agrobacterium tumefaciens complex</taxon>
    </lineage>
</organism>
<evidence type="ECO:0000313" key="1">
    <source>
        <dbReference type="EMBL" id="ASK42038.1"/>
    </source>
</evidence>
<proteinExistence type="predicted"/>
<keyword evidence="1" id="KW-0614">Plasmid</keyword>
<geneLocation type="plasmid" evidence="1">
    <name>pTi_CFBP2788</name>
</geneLocation>
<reference evidence="1" key="1">
    <citation type="submission" date="2016-10" db="EMBL/GenBank/DDBJ databases">
        <title>Agrobacterium Ti plasmids: Classification based on T-DNA and Vir regions organization.</title>
        <authorList>
            <person name="Nabi N."/>
            <person name="Vial L."/>
            <person name="Ben Hafsa A."/>
            <person name="Chapulliot D."/>
            <person name="Berard A."/>
            <person name="Chauveau A."/>
            <person name="Le Paslier M.-C."/>
            <person name="Harzallah Skhiri F."/>
            <person name="Brunel D."/>
            <person name="Nesme X."/>
            <person name="Chaouachi M."/>
        </authorList>
    </citation>
    <scope>NUCLEOTIDE SEQUENCE</scope>
    <source>
        <strain evidence="1">CFBP2788</strain>
        <plasmid evidence="1">pTi_CFBP2788</plasmid>
    </source>
</reference>